<protein>
    <submittedName>
        <fullName evidence="1">Uncharacterized protein</fullName>
    </submittedName>
</protein>
<dbReference type="Proteomes" id="UP000765509">
    <property type="component" value="Unassembled WGS sequence"/>
</dbReference>
<dbReference type="EMBL" id="AVOT02001957">
    <property type="protein sequence ID" value="MBW0468736.1"/>
    <property type="molecule type" value="Genomic_DNA"/>
</dbReference>
<organism evidence="1 2">
    <name type="scientific">Austropuccinia psidii MF-1</name>
    <dbReference type="NCBI Taxonomy" id="1389203"/>
    <lineage>
        <taxon>Eukaryota</taxon>
        <taxon>Fungi</taxon>
        <taxon>Dikarya</taxon>
        <taxon>Basidiomycota</taxon>
        <taxon>Pucciniomycotina</taxon>
        <taxon>Pucciniomycetes</taxon>
        <taxon>Pucciniales</taxon>
        <taxon>Sphaerophragmiaceae</taxon>
        <taxon>Austropuccinia</taxon>
    </lineage>
</organism>
<accession>A0A9Q3BMK4</accession>
<gene>
    <name evidence="1" type="ORF">O181_008451</name>
</gene>
<evidence type="ECO:0000313" key="1">
    <source>
        <dbReference type="EMBL" id="MBW0468736.1"/>
    </source>
</evidence>
<dbReference type="AlphaFoldDB" id="A0A9Q3BMK4"/>
<name>A0A9Q3BMK4_9BASI</name>
<proteinExistence type="predicted"/>
<dbReference type="OrthoDB" id="4525213at2759"/>
<keyword evidence="2" id="KW-1185">Reference proteome</keyword>
<reference evidence="1" key="1">
    <citation type="submission" date="2021-03" db="EMBL/GenBank/DDBJ databases">
        <title>Draft genome sequence of rust myrtle Austropuccinia psidii MF-1, a brazilian biotype.</title>
        <authorList>
            <person name="Quecine M.C."/>
            <person name="Pachon D.M.R."/>
            <person name="Bonatelli M.L."/>
            <person name="Correr F.H."/>
            <person name="Franceschini L.M."/>
            <person name="Leite T.F."/>
            <person name="Margarido G.R.A."/>
            <person name="Almeida C.A."/>
            <person name="Ferrarezi J.A."/>
            <person name="Labate C.A."/>
        </authorList>
    </citation>
    <scope>NUCLEOTIDE SEQUENCE</scope>
    <source>
        <strain evidence="1">MF-1</strain>
    </source>
</reference>
<evidence type="ECO:0000313" key="2">
    <source>
        <dbReference type="Proteomes" id="UP000765509"/>
    </source>
</evidence>
<comment type="caution">
    <text evidence="1">The sequence shown here is derived from an EMBL/GenBank/DDBJ whole genome shotgun (WGS) entry which is preliminary data.</text>
</comment>
<sequence>MEINATCKNTPIIIRAFTHYLSGDIKLYTRSRMEARWLLENRASWTHKADPLFVMSPPAFPIIVHSCPTYVEVDDEICRNSLLQQNEINKKHVDRIQWLGHPMDH</sequence>